<dbReference type="Proteomes" id="UP000240569">
    <property type="component" value="Unassembled WGS sequence"/>
</dbReference>
<name>A0A2R6ABY4_9ARCH</name>
<dbReference type="PANTHER" id="PTHR47691:SF3">
    <property type="entry name" value="HTH-TYPE TRANSCRIPTIONAL REGULATOR RV0890C-RELATED"/>
    <property type="match status" value="1"/>
</dbReference>
<dbReference type="InterPro" id="IPR001845">
    <property type="entry name" value="HTH_ArsR_DNA-bd_dom"/>
</dbReference>
<dbReference type="SUPFAM" id="SSF46785">
    <property type="entry name" value="Winged helix' DNA-binding domain"/>
    <property type="match status" value="1"/>
</dbReference>
<feature type="domain" description="HTH arsR-type" evidence="1">
    <location>
        <begin position="43"/>
        <end position="84"/>
    </location>
</feature>
<dbReference type="Gene3D" id="3.40.50.300">
    <property type="entry name" value="P-loop containing nucleotide triphosphate hydrolases"/>
    <property type="match status" value="1"/>
</dbReference>
<dbReference type="InterPro" id="IPR019734">
    <property type="entry name" value="TPR_rpt"/>
</dbReference>
<protein>
    <recommendedName>
        <fullName evidence="1">HTH arsR-type domain-containing protein</fullName>
    </recommendedName>
</protein>
<evidence type="ECO:0000313" key="3">
    <source>
        <dbReference type="Proteomes" id="UP000240569"/>
    </source>
</evidence>
<evidence type="ECO:0000259" key="1">
    <source>
        <dbReference type="Pfam" id="PF01022"/>
    </source>
</evidence>
<dbReference type="PANTHER" id="PTHR47691">
    <property type="entry name" value="REGULATOR-RELATED"/>
    <property type="match status" value="1"/>
</dbReference>
<dbReference type="Pfam" id="PF01022">
    <property type="entry name" value="HTH_5"/>
    <property type="match status" value="1"/>
</dbReference>
<sequence>MASRLFAFPDELIQVVVMEPVIKSELESELAPTLLALIRPRNMEILSALATSPMSTRQLSKLLGLKESNVSARLQELVKYGFVKDEGWRRVNERNVKLYSLGVSGLSLDFLPQGYKLRLRKPSKRPTLETTFYYEDFESPTIDFEFIGRQRELESLAEKRSTLIWGIAGIGKTTLVAKLAQSVHTPIFWHRIRETDSFIFLINKIAVYLSKFARANLAALLEEGERNPEVLGELAIQELAHLKALVVFDDYHLLADSELKKFIAKFVRRHKAIVISRVKPVELLGYGVVELELSGFSKRDAKSFIESRLHRRVSEEDLKTISEKTENHPLALELLCQATLKSGELPEGVLVASESFVSELSLTLSQEELQLLSALSVFREAVPVDAIKWAVTTRLPIRRILQNLEKRGIVKRRGGLYGAHSLIREALYNKMGSPEQHSRAASYYRKLADTRSTLEALYHYAEAGDSAGVLDTIKCCWDSATEQGFSEVLSKLIDTLLRQPLSSEAEMWCLYAKANMLSHASTNLDQSLSLLNRAMEISLSIRDYNFYARCKQLTALILISKGKIKEAIKVLQQTLKEAANWRLPAARRAGILSVMSQAYMRGQALNKILRIQEKILELYNEAGNKVMAFVTIGNMGIVNMLLGRFDEASAKLREALDGLEMLGDISDAGTAMFDLAIVLRDSGKEEQALWMLKKSVKHLRLAHKHPTLLSALSESALLNCELGNLEQAAKFIDEAKKLSARVEEVDALGVHEFAQAVLKLVQGEKSSAEIHFERALNYFKNSYYDRARAFMIRGEIELKIGLKDQAVIHLTRAKALFNRIRSQGYVNKIDRLMSKAFR</sequence>
<dbReference type="SUPFAM" id="SSF48452">
    <property type="entry name" value="TPR-like"/>
    <property type="match status" value="2"/>
</dbReference>
<dbReference type="CDD" id="cd00090">
    <property type="entry name" value="HTH_ARSR"/>
    <property type="match status" value="1"/>
</dbReference>
<organism evidence="2 3">
    <name type="scientific">Candidatus Marsarchaeota G1 archaeon BE_D</name>
    <dbReference type="NCBI Taxonomy" id="1978156"/>
    <lineage>
        <taxon>Archaea</taxon>
        <taxon>Candidatus Marsarchaeota</taxon>
        <taxon>Candidatus Marsarchaeota group 1</taxon>
    </lineage>
</organism>
<dbReference type="Gene3D" id="1.10.10.10">
    <property type="entry name" value="Winged helix-like DNA-binding domain superfamily/Winged helix DNA-binding domain"/>
    <property type="match status" value="1"/>
</dbReference>
<gene>
    <name evidence="2" type="ORF">B9Q02_10045</name>
</gene>
<dbReference type="EMBL" id="NEXD01000091">
    <property type="protein sequence ID" value="PSN83922.1"/>
    <property type="molecule type" value="Genomic_DNA"/>
</dbReference>
<dbReference type="InterPro" id="IPR036388">
    <property type="entry name" value="WH-like_DNA-bd_sf"/>
</dbReference>
<accession>A0A2R6ABY4</accession>
<dbReference type="InterPro" id="IPR011990">
    <property type="entry name" value="TPR-like_helical_dom_sf"/>
</dbReference>
<evidence type="ECO:0000313" key="2">
    <source>
        <dbReference type="EMBL" id="PSN83922.1"/>
    </source>
</evidence>
<dbReference type="InterPro" id="IPR027417">
    <property type="entry name" value="P-loop_NTPase"/>
</dbReference>
<dbReference type="InterPro" id="IPR036390">
    <property type="entry name" value="WH_DNA-bd_sf"/>
</dbReference>
<dbReference type="AlphaFoldDB" id="A0A2R6ABY4"/>
<dbReference type="SUPFAM" id="SSF52540">
    <property type="entry name" value="P-loop containing nucleoside triphosphate hydrolases"/>
    <property type="match status" value="1"/>
</dbReference>
<dbReference type="SMART" id="SM00028">
    <property type="entry name" value="TPR"/>
    <property type="match status" value="5"/>
</dbReference>
<dbReference type="PRINTS" id="PR00364">
    <property type="entry name" value="DISEASERSIST"/>
</dbReference>
<dbReference type="InterPro" id="IPR011991">
    <property type="entry name" value="ArsR-like_HTH"/>
</dbReference>
<proteinExistence type="predicted"/>
<reference evidence="2 3" key="1">
    <citation type="submission" date="2017-04" db="EMBL/GenBank/DDBJ databases">
        <title>Novel microbial lineages endemic to geothermal iron-oxide mats fill important gaps in the evolutionary history of Archaea.</title>
        <authorList>
            <person name="Jay Z.J."/>
            <person name="Beam J.P."/>
            <person name="Dlakic M."/>
            <person name="Rusch D.B."/>
            <person name="Kozubal M.A."/>
            <person name="Inskeep W.P."/>
        </authorList>
    </citation>
    <scope>NUCLEOTIDE SEQUENCE [LARGE SCALE GENOMIC DNA]</scope>
    <source>
        <strain evidence="2">BE_D</strain>
    </source>
</reference>
<dbReference type="Gene3D" id="1.25.40.10">
    <property type="entry name" value="Tetratricopeptide repeat domain"/>
    <property type="match status" value="2"/>
</dbReference>
<comment type="caution">
    <text evidence="2">The sequence shown here is derived from an EMBL/GenBank/DDBJ whole genome shotgun (WGS) entry which is preliminary data.</text>
</comment>